<sequence>MSYLYQSVKGYIFKTPPPEPEKEEEKKEKDESETDEEVTEENSLGHSDKKTDEVKEEIPQANIVWRMSSGVYNTATGAVGMGVGGVKWVAGKSYDVGSTVVSNVKVPKLSSFKRKDKKE</sequence>
<dbReference type="GO" id="GO:0016020">
    <property type="term" value="C:membrane"/>
    <property type="evidence" value="ECO:0007669"/>
    <property type="project" value="UniProtKB-SubCell"/>
</dbReference>
<dbReference type="Proteomes" id="UP000596742">
    <property type="component" value="Unassembled WGS sequence"/>
</dbReference>
<feature type="compositionally biased region" description="Acidic residues" evidence="6">
    <location>
        <begin position="31"/>
        <end position="40"/>
    </location>
</feature>
<dbReference type="OrthoDB" id="6140834at2759"/>
<protein>
    <submittedName>
        <fullName evidence="7">Uncharacterized protein</fullName>
    </submittedName>
</protein>
<dbReference type="PANTHER" id="PTHR31443">
    <property type="match status" value="1"/>
</dbReference>
<name>A0A8B6F5E4_MYTGA</name>
<feature type="region of interest" description="Disordered" evidence="6">
    <location>
        <begin position="1"/>
        <end position="55"/>
    </location>
</feature>
<gene>
    <name evidence="7" type="ORF">MGAL_10B090320</name>
</gene>
<evidence type="ECO:0000256" key="4">
    <source>
        <dbReference type="ARBA" id="ARBA00022989"/>
    </source>
</evidence>
<comment type="subcellular location">
    <subcellularLocation>
        <location evidence="1">Membrane</location>
        <topology evidence="1">Multi-pass membrane protein</topology>
    </subcellularLocation>
</comment>
<evidence type="ECO:0000313" key="7">
    <source>
        <dbReference type="EMBL" id="VDI44955.1"/>
    </source>
</evidence>
<evidence type="ECO:0000256" key="1">
    <source>
        <dbReference type="ARBA" id="ARBA00004141"/>
    </source>
</evidence>
<keyword evidence="4" id="KW-1133">Transmembrane helix</keyword>
<proteinExistence type="inferred from homology"/>
<evidence type="ECO:0000256" key="3">
    <source>
        <dbReference type="ARBA" id="ARBA00022692"/>
    </source>
</evidence>
<dbReference type="EMBL" id="UYJE01006321">
    <property type="protein sequence ID" value="VDI44955.1"/>
    <property type="molecule type" value="Genomic_DNA"/>
</dbReference>
<keyword evidence="3" id="KW-0812">Transmembrane</keyword>
<evidence type="ECO:0000313" key="8">
    <source>
        <dbReference type="Proteomes" id="UP000596742"/>
    </source>
</evidence>
<dbReference type="InterPro" id="IPR028153">
    <property type="entry name" value="UPF0444"/>
</dbReference>
<evidence type="ECO:0000256" key="5">
    <source>
        <dbReference type="ARBA" id="ARBA00023136"/>
    </source>
</evidence>
<keyword evidence="5" id="KW-0472">Membrane</keyword>
<accession>A0A8B6F5E4</accession>
<evidence type="ECO:0000256" key="6">
    <source>
        <dbReference type="SAM" id="MobiDB-lite"/>
    </source>
</evidence>
<dbReference type="AlphaFoldDB" id="A0A8B6F5E4"/>
<comment type="similarity">
    <text evidence="2">Belongs to the TMEM263 family.</text>
</comment>
<dbReference type="Pfam" id="PF15475">
    <property type="entry name" value="UPF0444"/>
    <property type="match status" value="1"/>
</dbReference>
<organism evidence="7 8">
    <name type="scientific">Mytilus galloprovincialis</name>
    <name type="common">Mediterranean mussel</name>
    <dbReference type="NCBI Taxonomy" id="29158"/>
    <lineage>
        <taxon>Eukaryota</taxon>
        <taxon>Metazoa</taxon>
        <taxon>Spiralia</taxon>
        <taxon>Lophotrochozoa</taxon>
        <taxon>Mollusca</taxon>
        <taxon>Bivalvia</taxon>
        <taxon>Autobranchia</taxon>
        <taxon>Pteriomorphia</taxon>
        <taxon>Mytilida</taxon>
        <taxon>Mytiloidea</taxon>
        <taxon>Mytilidae</taxon>
        <taxon>Mytilinae</taxon>
        <taxon>Mytilus</taxon>
    </lineage>
</organism>
<feature type="compositionally biased region" description="Basic and acidic residues" evidence="6">
    <location>
        <begin position="46"/>
        <end position="55"/>
    </location>
</feature>
<reference evidence="7" key="1">
    <citation type="submission" date="2018-11" db="EMBL/GenBank/DDBJ databases">
        <authorList>
            <person name="Alioto T."/>
            <person name="Alioto T."/>
        </authorList>
    </citation>
    <scope>NUCLEOTIDE SEQUENCE</scope>
</reference>
<feature type="compositionally biased region" description="Basic and acidic residues" evidence="6">
    <location>
        <begin position="19"/>
        <end position="30"/>
    </location>
</feature>
<keyword evidence="8" id="KW-1185">Reference proteome</keyword>
<comment type="caution">
    <text evidence="7">The sequence shown here is derived from an EMBL/GenBank/DDBJ whole genome shotgun (WGS) entry which is preliminary data.</text>
</comment>
<evidence type="ECO:0000256" key="2">
    <source>
        <dbReference type="ARBA" id="ARBA00008411"/>
    </source>
</evidence>